<organism evidence="1 2">
    <name type="scientific">Turicibacter faecis</name>
    <dbReference type="NCBI Taxonomy" id="2963365"/>
    <lineage>
        <taxon>Bacteria</taxon>
        <taxon>Bacillati</taxon>
        <taxon>Bacillota</taxon>
        <taxon>Erysipelotrichia</taxon>
        <taxon>Erysipelotrichales</taxon>
        <taxon>Turicibacteraceae</taxon>
        <taxon>Turicibacter</taxon>
    </lineage>
</organism>
<sequence>MIKQLKRQCLSALFILLAVDLALLHFTTASPSELTTHLSRRLGNEIEVIKQLNWDEKIFILYRNEKTHQLDVAWYKPNALLFWRYNFDGEHQAAPHAHTNQCQTYQTKDYFIIWGANENLQASTLELILNQETFLENLSNKDYFLYVYNLNGVHPETIYCTFYDEQNKNISPYFFESFFK</sequence>
<reference evidence="1" key="1">
    <citation type="journal article" date="2024" name="Int. J. Syst. Evol. Microbiol.">
        <title>Turicibacter faecis sp. nov., isolated from faeces of heart failure mouse model.</title>
        <authorList>
            <person name="Imamura Y."/>
            <person name="Motooka D."/>
            <person name="Nakajima Y."/>
            <person name="Ito S."/>
            <person name="Kitakaze M."/>
            <person name="Iida T."/>
            <person name="Nakamura S."/>
        </authorList>
    </citation>
    <scope>NUCLEOTIDE SEQUENCE</scope>
    <source>
        <strain evidence="1">TC023</strain>
    </source>
</reference>
<gene>
    <name evidence="1" type="ORF">T23_04820</name>
</gene>
<evidence type="ECO:0000313" key="2">
    <source>
        <dbReference type="Proteomes" id="UP001432099"/>
    </source>
</evidence>
<proteinExistence type="predicted"/>
<dbReference type="Proteomes" id="UP001432099">
    <property type="component" value="Chromosome"/>
</dbReference>
<dbReference type="RefSeq" id="WP_338617850.1">
    <property type="nucleotide sequence ID" value="NZ_AP028127.1"/>
</dbReference>
<dbReference type="EMBL" id="AP028127">
    <property type="protein sequence ID" value="BEH90380.1"/>
    <property type="molecule type" value="Genomic_DNA"/>
</dbReference>
<name>A0ABM8IHA0_9FIRM</name>
<evidence type="ECO:0000313" key="1">
    <source>
        <dbReference type="EMBL" id="BEH90380.1"/>
    </source>
</evidence>
<accession>A0ABM8IHA0</accession>
<protein>
    <submittedName>
        <fullName evidence="1">Uncharacterized protein</fullName>
    </submittedName>
</protein>
<keyword evidence="2" id="KW-1185">Reference proteome</keyword>